<feature type="non-terminal residue" evidence="1">
    <location>
        <position position="213"/>
    </location>
</feature>
<dbReference type="EMBL" id="NMUH01002323">
    <property type="protein sequence ID" value="MQL99278.1"/>
    <property type="molecule type" value="Genomic_DNA"/>
</dbReference>
<evidence type="ECO:0000313" key="2">
    <source>
        <dbReference type="Proteomes" id="UP000652761"/>
    </source>
</evidence>
<dbReference type="AlphaFoldDB" id="A0A843VRH6"/>
<keyword evidence="2" id="KW-1185">Reference proteome</keyword>
<gene>
    <name evidence="1" type="ORF">Taro_031999</name>
</gene>
<evidence type="ECO:0000313" key="1">
    <source>
        <dbReference type="EMBL" id="MQL99278.1"/>
    </source>
</evidence>
<proteinExistence type="predicted"/>
<accession>A0A843VRH6</accession>
<organism evidence="1 2">
    <name type="scientific">Colocasia esculenta</name>
    <name type="common">Wild taro</name>
    <name type="synonym">Arum esculentum</name>
    <dbReference type="NCBI Taxonomy" id="4460"/>
    <lineage>
        <taxon>Eukaryota</taxon>
        <taxon>Viridiplantae</taxon>
        <taxon>Streptophyta</taxon>
        <taxon>Embryophyta</taxon>
        <taxon>Tracheophyta</taxon>
        <taxon>Spermatophyta</taxon>
        <taxon>Magnoliopsida</taxon>
        <taxon>Liliopsida</taxon>
        <taxon>Araceae</taxon>
        <taxon>Aroideae</taxon>
        <taxon>Colocasieae</taxon>
        <taxon>Colocasia</taxon>
    </lineage>
</organism>
<name>A0A843VRH6_COLES</name>
<comment type="caution">
    <text evidence="1">The sequence shown here is derived from an EMBL/GenBank/DDBJ whole genome shotgun (WGS) entry which is preliminary data.</text>
</comment>
<dbReference type="Proteomes" id="UP000652761">
    <property type="component" value="Unassembled WGS sequence"/>
</dbReference>
<protein>
    <submittedName>
        <fullName evidence="1">Uncharacterized protein</fullName>
    </submittedName>
</protein>
<feature type="non-terminal residue" evidence="1">
    <location>
        <position position="1"/>
    </location>
</feature>
<sequence>FAQTGITFCLFIRIAYKTPIRNRYSEALIAPLLPQAKKRHFEVEKNSFRTLKLRFYPTISLFPQFSARNVSLDHVNPWQGDHTESAYHGDRKLCSTRRKNSSPAKELGITFCPGIEIAYVTTIRNRHSETVHRTLVSRNSISGPKLHRGACLLEHRLSHPLGKTQIFICPAIGTACDAPIRNRHFDPVGTRSNSEIFSLAPKLFSGSMVAGCQ</sequence>
<reference evidence="1" key="1">
    <citation type="submission" date="2017-07" db="EMBL/GenBank/DDBJ databases">
        <title>Taro Niue Genome Assembly and Annotation.</title>
        <authorList>
            <person name="Atibalentja N."/>
            <person name="Keating K."/>
            <person name="Fields C.J."/>
        </authorList>
    </citation>
    <scope>NUCLEOTIDE SEQUENCE</scope>
    <source>
        <strain evidence="1">Niue_2</strain>
        <tissue evidence="1">Leaf</tissue>
    </source>
</reference>